<proteinExistence type="predicted"/>
<dbReference type="Pfam" id="PF12867">
    <property type="entry name" value="DinB_2"/>
    <property type="match status" value="1"/>
</dbReference>
<name>A0ABT2QQA9_9STAP</name>
<evidence type="ECO:0000313" key="2">
    <source>
        <dbReference type="EMBL" id="MCU5746170.1"/>
    </source>
</evidence>
<dbReference type="InterPro" id="IPR024775">
    <property type="entry name" value="DinB-like"/>
</dbReference>
<reference evidence="2 3" key="1">
    <citation type="journal article" date="2023" name="Int. J. Syst. Evol. Microbiol.">
        <title>Streptococcus sciuri sp. nov., Staphylococcus marylandisciuri sp. nov. and Staphylococcus americanisciuri sp. nov., isolated from faeces of eastern grey squirrel (Sciurus carolinensis).</title>
        <authorList>
            <person name="Volokhov D.V."/>
            <person name="Zagorodnyaya T.A."/>
            <person name="Furtak V.A."/>
            <person name="Nattanmai G."/>
            <person name="Randall L."/>
            <person name="Jose S."/>
            <person name="Gao Y."/>
            <person name="Eisenberg T."/>
            <person name="Delmonte P."/>
            <person name="Blom J."/>
            <person name="Mitchell K.K."/>
        </authorList>
    </citation>
    <scope>NUCLEOTIDE SEQUENCE [LARGE SCALE GENOMIC DNA]</scope>
    <source>
        <strain evidence="2 3">SQ8-PEA</strain>
    </source>
</reference>
<organism evidence="2 3">
    <name type="scientific">Staphylococcus marylandisciuri</name>
    <dbReference type="NCBI Taxonomy" id="2981529"/>
    <lineage>
        <taxon>Bacteria</taxon>
        <taxon>Bacillati</taxon>
        <taxon>Bacillota</taxon>
        <taxon>Bacilli</taxon>
        <taxon>Bacillales</taxon>
        <taxon>Staphylococcaceae</taxon>
        <taxon>Staphylococcus</taxon>
    </lineage>
</organism>
<dbReference type="InterPro" id="IPR034660">
    <property type="entry name" value="DinB/YfiT-like"/>
</dbReference>
<dbReference type="RefSeq" id="WP_262855709.1">
    <property type="nucleotide sequence ID" value="NZ_JAOPKZ010000008.1"/>
</dbReference>
<dbReference type="EMBL" id="JAOPKZ010000008">
    <property type="protein sequence ID" value="MCU5746170.1"/>
    <property type="molecule type" value="Genomic_DNA"/>
</dbReference>
<evidence type="ECO:0000313" key="3">
    <source>
        <dbReference type="Proteomes" id="UP001209553"/>
    </source>
</evidence>
<dbReference type="Proteomes" id="UP001209553">
    <property type="component" value="Unassembled WGS sequence"/>
</dbReference>
<protein>
    <submittedName>
        <fullName evidence="2">DinB family protein</fullName>
    </submittedName>
</protein>
<evidence type="ECO:0000259" key="1">
    <source>
        <dbReference type="Pfam" id="PF12867"/>
    </source>
</evidence>
<feature type="domain" description="DinB-like" evidence="1">
    <location>
        <begin position="5"/>
        <end position="145"/>
    </location>
</feature>
<accession>A0ABT2QQA9</accession>
<dbReference type="SUPFAM" id="SSF109854">
    <property type="entry name" value="DinB/YfiT-like putative metalloenzymes"/>
    <property type="match status" value="1"/>
</dbReference>
<keyword evidence="3" id="KW-1185">Reference proteome</keyword>
<comment type="caution">
    <text evidence="2">The sequence shown here is derived from an EMBL/GenBank/DDBJ whole genome shotgun (WGS) entry which is preliminary data.</text>
</comment>
<gene>
    <name evidence="2" type="ORF">N9R04_05480</name>
</gene>
<sequence length="156" mass="18379">MIREQIETTYKLLKQHITNIDEEKAIFQPEIANNNIKWQLGHIILLNDFLFFEKVNGENALKQTISKYFLWGTSPKDFDGNEPSFKELKVLLGNQFDTILNILDDQVEAERDEPIMLKNINLRMDTFEQSIHFAMLHINRHFGQIVMLKSMIENVK</sequence>
<dbReference type="Gene3D" id="1.20.120.450">
    <property type="entry name" value="dinb family like domain"/>
    <property type="match status" value="1"/>
</dbReference>